<name>T1I8X6_RHOPR</name>
<protein>
    <submittedName>
        <fullName evidence="1">Uncharacterized protein</fullName>
    </submittedName>
</protein>
<evidence type="ECO:0000313" key="2">
    <source>
        <dbReference type="Proteomes" id="UP000015103"/>
    </source>
</evidence>
<proteinExistence type="predicted"/>
<sequence>MVWKDHFEHMIMQTLLIPIFMLNGFLKNLIILPPPFVELLENKFFMNYFKCIKSEQNPLMRVYFTTRSTNIAKWNFKTLDANDCRVLNKMIQQRAPELIDIYGEHVVPQIIVAKAPHRKMFLIMLKSLYSSRKTIQ</sequence>
<accession>T1I8X6</accession>
<organism evidence="1 2">
    <name type="scientific">Rhodnius prolixus</name>
    <name type="common">Triatomid bug</name>
    <dbReference type="NCBI Taxonomy" id="13249"/>
    <lineage>
        <taxon>Eukaryota</taxon>
        <taxon>Metazoa</taxon>
        <taxon>Ecdysozoa</taxon>
        <taxon>Arthropoda</taxon>
        <taxon>Hexapoda</taxon>
        <taxon>Insecta</taxon>
        <taxon>Pterygota</taxon>
        <taxon>Neoptera</taxon>
        <taxon>Paraneoptera</taxon>
        <taxon>Hemiptera</taxon>
        <taxon>Heteroptera</taxon>
        <taxon>Panheteroptera</taxon>
        <taxon>Cimicomorpha</taxon>
        <taxon>Reduviidae</taxon>
        <taxon>Triatominae</taxon>
        <taxon>Rhodnius</taxon>
    </lineage>
</organism>
<dbReference type="EnsemblMetazoa" id="RPRC012748-RA">
    <property type="protein sequence ID" value="RPRC012748-PA"/>
    <property type="gene ID" value="RPRC012748"/>
</dbReference>
<reference evidence="1" key="1">
    <citation type="submission" date="2015-05" db="UniProtKB">
        <authorList>
            <consortium name="EnsemblMetazoa"/>
        </authorList>
    </citation>
    <scope>IDENTIFICATION</scope>
</reference>
<dbReference type="Proteomes" id="UP000015103">
    <property type="component" value="Unassembled WGS sequence"/>
</dbReference>
<dbReference type="EMBL" id="ACPB03020365">
    <property type="status" value="NOT_ANNOTATED_CDS"/>
    <property type="molecule type" value="Genomic_DNA"/>
</dbReference>
<dbReference type="VEuPathDB" id="VectorBase:RPRC012748"/>
<dbReference type="AlphaFoldDB" id="T1I8X6"/>
<keyword evidence="2" id="KW-1185">Reference proteome</keyword>
<dbReference type="InParanoid" id="T1I8X6"/>
<dbReference type="HOGENOM" id="CLU_1877964_0_0_1"/>
<evidence type="ECO:0000313" key="1">
    <source>
        <dbReference type="EnsemblMetazoa" id="RPRC012748-PA"/>
    </source>
</evidence>